<accession>A0A955KZX0</accession>
<sequence length="74" mass="8395">MSKLSKFYKHTRQYLVTLFTTFMFVVAVIVALLLVRGSTITPEGIADTGTIRLDIFPDSNFSVYLDEQMQQVTS</sequence>
<feature type="transmembrane region" description="Helical" evidence="1">
    <location>
        <begin position="14"/>
        <end position="35"/>
    </location>
</feature>
<dbReference type="EMBL" id="JAGQLI010000210">
    <property type="protein sequence ID" value="MCA9379504.1"/>
    <property type="molecule type" value="Genomic_DNA"/>
</dbReference>
<dbReference type="Proteomes" id="UP000760819">
    <property type="component" value="Unassembled WGS sequence"/>
</dbReference>
<keyword evidence="1" id="KW-0472">Membrane</keyword>
<comment type="caution">
    <text evidence="2">The sequence shown here is derived from an EMBL/GenBank/DDBJ whole genome shotgun (WGS) entry which is preliminary data.</text>
</comment>
<proteinExistence type="predicted"/>
<keyword evidence="1" id="KW-1133">Transmembrane helix</keyword>
<name>A0A955KZX0_9BACT</name>
<organism evidence="2 3">
    <name type="scientific">Candidatus Dojkabacteria bacterium</name>
    <dbReference type="NCBI Taxonomy" id="2099670"/>
    <lineage>
        <taxon>Bacteria</taxon>
        <taxon>Candidatus Dojkabacteria</taxon>
    </lineage>
</organism>
<evidence type="ECO:0000313" key="2">
    <source>
        <dbReference type="EMBL" id="MCA9379504.1"/>
    </source>
</evidence>
<keyword evidence="1" id="KW-0812">Transmembrane</keyword>
<reference evidence="2" key="1">
    <citation type="submission" date="2020-04" db="EMBL/GenBank/DDBJ databases">
        <authorList>
            <person name="Zhang T."/>
        </authorList>
    </citation>
    <scope>NUCLEOTIDE SEQUENCE</scope>
    <source>
        <strain evidence="2">HKST-UBA12</strain>
    </source>
</reference>
<gene>
    <name evidence="2" type="ORF">KC640_03680</name>
</gene>
<evidence type="ECO:0000256" key="1">
    <source>
        <dbReference type="SAM" id="Phobius"/>
    </source>
</evidence>
<feature type="non-terminal residue" evidence="2">
    <location>
        <position position="74"/>
    </location>
</feature>
<protein>
    <submittedName>
        <fullName evidence="2">Uncharacterized protein</fullName>
    </submittedName>
</protein>
<evidence type="ECO:0000313" key="3">
    <source>
        <dbReference type="Proteomes" id="UP000760819"/>
    </source>
</evidence>
<reference evidence="2" key="2">
    <citation type="journal article" date="2021" name="Microbiome">
        <title>Successional dynamics and alternative stable states in a saline activated sludge microbial community over 9 years.</title>
        <authorList>
            <person name="Wang Y."/>
            <person name="Ye J."/>
            <person name="Ju F."/>
            <person name="Liu L."/>
            <person name="Boyd J.A."/>
            <person name="Deng Y."/>
            <person name="Parks D.H."/>
            <person name="Jiang X."/>
            <person name="Yin X."/>
            <person name="Woodcroft B.J."/>
            <person name="Tyson G.W."/>
            <person name="Hugenholtz P."/>
            <person name="Polz M.F."/>
            <person name="Zhang T."/>
        </authorList>
    </citation>
    <scope>NUCLEOTIDE SEQUENCE</scope>
    <source>
        <strain evidence="2">HKST-UBA12</strain>
    </source>
</reference>
<dbReference type="AlphaFoldDB" id="A0A955KZX0"/>